<name>A0ABQ8U8B6_9EUKA</name>
<evidence type="ECO:0000313" key="1">
    <source>
        <dbReference type="EMBL" id="KAJ4453842.1"/>
    </source>
</evidence>
<sequence>MLEISSRYCCPKIGEYQNSKNMDWSGKSAFGALGSELLRFDSVKFRFRQTLAFAVNPLQPWFYPLIACIGRLHHQRVFFLVSACSPDGRLVPSRSQSYDGHFVLKGCVRGSILELFILAEGQRHPLLTPNLNDSLGNLQIDGAGQLGYHGLLPDRDEASCLSRTFPIHGLDCAARHGHKMRGVVLLPEVGELLWRRGPEE</sequence>
<keyword evidence="2" id="KW-1185">Reference proteome</keyword>
<dbReference type="EMBL" id="JAPMOS010000208">
    <property type="protein sequence ID" value="KAJ4453842.1"/>
    <property type="molecule type" value="Genomic_DNA"/>
</dbReference>
<organism evidence="1 2">
    <name type="scientific">Paratrimastix pyriformis</name>
    <dbReference type="NCBI Taxonomy" id="342808"/>
    <lineage>
        <taxon>Eukaryota</taxon>
        <taxon>Metamonada</taxon>
        <taxon>Preaxostyla</taxon>
        <taxon>Paratrimastigidae</taxon>
        <taxon>Paratrimastix</taxon>
    </lineage>
</organism>
<accession>A0ABQ8U8B6</accession>
<proteinExistence type="predicted"/>
<gene>
    <name evidence="1" type="ORF">PAPYR_11564</name>
</gene>
<protein>
    <submittedName>
        <fullName evidence="1">Uncharacterized protein</fullName>
    </submittedName>
</protein>
<dbReference type="Proteomes" id="UP001141327">
    <property type="component" value="Unassembled WGS sequence"/>
</dbReference>
<evidence type="ECO:0000313" key="2">
    <source>
        <dbReference type="Proteomes" id="UP001141327"/>
    </source>
</evidence>
<comment type="caution">
    <text evidence="1">The sequence shown here is derived from an EMBL/GenBank/DDBJ whole genome shotgun (WGS) entry which is preliminary data.</text>
</comment>
<reference evidence="1" key="1">
    <citation type="journal article" date="2022" name="bioRxiv">
        <title>Genomics of Preaxostyla Flagellates Illuminates Evolutionary Transitions and the Path Towards Mitochondrial Loss.</title>
        <authorList>
            <person name="Novak L.V.F."/>
            <person name="Treitli S.C."/>
            <person name="Pyrih J."/>
            <person name="Halakuc P."/>
            <person name="Pipaliya S.V."/>
            <person name="Vacek V."/>
            <person name="Brzon O."/>
            <person name="Soukal P."/>
            <person name="Eme L."/>
            <person name="Dacks J.B."/>
            <person name="Karnkowska A."/>
            <person name="Elias M."/>
            <person name="Hampl V."/>
        </authorList>
    </citation>
    <scope>NUCLEOTIDE SEQUENCE</scope>
    <source>
        <strain evidence="1">RCP-MX</strain>
    </source>
</reference>